<feature type="transmembrane region" description="Helical" evidence="6">
    <location>
        <begin position="1248"/>
        <end position="1271"/>
    </location>
</feature>
<keyword evidence="4 6" id="KW-0472">Membrane</keyword>
<feature type="transmembrane region" description="Helical" evidence="6">
    <location>
        <begin position="1426"/>
        <end position="1446"/>
    </location>
</feature>
<dbReference type="Gene3D" id="2.60.120.200">
    <property type="match status" value="1"/>
</dbReference>
<dbReference type="EMBL" id="HBFN01012897">
    <property type="protein sequence ID" value="CAD8793244.1"/>
    <property type="molecule type" value="Transcribed_RNA"/>
</dbReference>
<dbReference type="GO" id="GO:0016020">
    <property type="term" value="C:membrane"/>
    <property type="evidence" value="ECO:0007669"/>
    <property type="project" value="UniProtKB-SubCell"/>
</dbReference>
<feature type="transmembrane region" description="Helical" evidence="6">
    <location>
        <begin position="1326"/>
        <end position="1345"/>
    </location>
</feature>
<proteinExistence type="predicted"/>
<feature type="region of interest" description="Disordered" evidence="5">
    <location>
        <begin position="1673"/>
        <end position="1721"/>
    </location>
</feature>
<gene>
    <name evidence="8" type="ORF">HTEP1355_LOCUS7413</name>
</gene>
<keyword evidence="3 6" id="KW-1133">Transmembrane helix</keyword>
<dbReference type="PANTHER" id="PTHR10877">
    <property type="entry name" value="POLYCYSTIN FAMILY MEMBER"/>
    <property type="match status" value="1"/>
</dbReference>
<feature type="transmembrane region" description="Helical" evidence="6">
    <location>
        <begin position="1366"/>
        <end position="1385"/>
    </location>
</feature>
<protein>
    <recommendedName>
        <fullName evidence="7">Polycystin cation channel PKD1/PKD2 domain-containing protein</fullName>
    </recommendedName>
</protein>
<dbReference type="SUPFAM" id="SSF49899">
    <property type="entry name" value="Concanavalin A-like lectins/glucanases"/>
    <property type="match status" value="1"/>
</dbReference>
<evidence type="ECO:0000313" key="8">
    <source>
        <dbReference type="EMBL" id="CAD8793244.1"/>
    </source>
</evidence>
<evidence type="ECO:0000256" key="1">
    <source>
        <dbReference type="ARBA" id="ARBA00004141"/>
    </source>
</evidence>
<feature type="region of interest" description="Disordered" evidence="5">
    <location>
        <begin position="1580"/>
        <end position="1629"/>
    </location>
</feature>
<dbReference type="InterPro" id="IPR051223">
    <property type="entry name" value="Polycystin"/>
</dbReference>
<feature type="transmembrane region" description="Helical" evidence="6">
    <location>
        <begin position="1206"/>
        <end position="1228"/>
    </location>
</feature>
<feature type="compositionally biased region" description="Polar residues" evidence="5">
    <location>
        <begin position="24"/>
        <end position="33"/>
    </location>
</feature>
<keyword evidence="2 6" id="KW-0812">Transmembrane</keyword>
<sequence length="1721" mass="193067">MSNVDTSTALGSFTAWGSDLESGKGQQPNSASVQLEGEDEQESRNAGDALASVVRRAGPQTNHGAKVVPLWDGDREGLRNQAAWRIQLCARAHVFHKKKLHRKNLQDRLYFESKLLHGFWRLFSQLMVFGLLLVAVSMSGDPLAKRGIYSNLRDSFALDLISGDMSRKLFVEEHLPAMAETAKKYFPLSTSEYFVRLQGERRLLEQMETFTVPKLLGGVTLAITVPEFTMTAIVRTSPYFDGGYILRKRMVPAGVGSELACWGWYMTRDREQELHYGCHDYYPTQRSPRAESGKQERIKVENATGTGFPEDEYRLLTMVVKGTNVTFWRNLEKLGTVAMERPVTDCFNNREGVLVGSSAMTLGQLSFYPKAMAESVIEEIFYGGGTLEDLSTGSSPRKVETTELEDISAFLQASSLRLEERVAEVELASATHVVLQDTGDSLIPQKPPSHPLGRIPFNTSLQPDNLTMREYYSLLYGPWLLDKAPVEADGAGAFAGERYWHSDDFPSFAGRGVSFTTWIRNVRCHERASCGTFLLSAHRSTRSAVRCWSAWLETDGIFWDALGGNPDYGYVVNKEFSNYYTDSFKVRNDVWRHVAFVFNEENDKIEFYLDGALVFSKYYGKSVRSMYCGPVNVSTGFRWPEYTNGEEIELFDLRMYPGAPLTSTQVSDIAQAKVPDGSLSGNISRERCQHISSPDMKDSSWTDRYGHGCTWYYSRKQTHPNVCDYPGLEEHCPIACDSKQQCFNKKTYKRYFAWNSIRRIERQSRNGTVCLASNTNATAIFEACKAWLPSINTDTKVWQWKLDVAARPAGASRVNLTECQSLLRSIDNFCEFDHSEVSQFTDEVRSNGGDFTLGFWVRPIGPESLTSEGKFQPSVHFLNSVSPPFSNLAFAPFESSKKGEVRMRSGCTGVYQDSIVNSEGVEFRGSASLTDWSFMSVVKNNKARLTGNASASVLLDSMLSQESQGDWDMCVGEGGQPLFTAIEVNYPMLISPIMMVPEALPIGLMQQSFYEEQATLVQRPGPAETNSQRVNTKVEVVKEDYVEKSVLMATPIIFQKRVVPSENCSYEYSTEFLSSTHDKVWQKCRNPFQCPVEALDQISSTIACRGESTDKNGVFGLVPQEFSGTGYADFLFTITDTEIVFREGELLATSDFFDSHTQTIKVIFVFYTPDYGMTTVLTVEADMGGATSVSVKFGVQHYSIMEGYELTMYLVVLFFVVTFLVLMAYGVVRDIQRYLRDHFTKKREPKKYAWLATAIDIFAILATLIIVSLRIPAKFGSAEDVAGILRNLSEIEWTSSELSLFQKKDTFFTHLREILALIEAEEGVNAFLNVVLIVFLFRVIQSTSLHPRLALFTGTVSQAIDDFWHSFLLIMLIMGSFAGIGTWRFGAEKPAFSTWEKTMQTQFMMMLGEFGSIDDWGDSIELSSFVVLYLLVMFLIVLNFLLAIIVEAYMGIRRDNDLLEIECEFFTDMYYLWTATITRLRHKWPAPMRVSKLVRDQPQRQNYGFMDLWNTGVFPDQKAVATFMDYYSGFDFLEPVAITSFGMNRKQDEHMKHVFEIEKRIANLLGKRLPTLQEQAQMGTQAVLPAKGKKVSTVKPISMRTRKGKSLKNSSGSGSGGHTPLSARSEGSGDILEGADLHAASAAAAVVFQQHLISQVHQNVSQVVSQAHQTVRRKDSYSSDQAEVAAVSIPPTVAEVSTEGEGGDARKPSTSSLRPLPPPPQ</sequence>
<dbReference type="InterPro" id="IPR013320">
    <property type="entry name" value="ConA-like_dom_sf"/>
</dbReference>
<accession>A0A7S0VMJ9</accession>
<evidence type="ECO:0000256" key="2">
    <source>
        <dbReference type="ARBA" id="ARBA00022692"/>
    </source>
</evidence>
<evidence type="ECO:0000256" key="6">
    <source>
        <dbReference type="SAM" id="Phobius"/>
    </source>
</evidence>
<evidence type="ECO:0000256" key="3">
    <source>
        <dbReference type="ARBA" id="ARBA00022989"/>
    </source>
</evidence>
<evidence type="ECO:0000256" key="5">
    <source>
        <dbReference type="SAM" id="MobiDB-lite"/>
    </source>
</evidence>
<evidence type="ECO:0000259" key="7">
    <source>
        <dbReference type="Pfam" id="PF08016"/>
    </source>
</evidence>
<evidence type="ECO:0000256" key="4">
    <source>
        <dbReference type="ARBA" id="ARBA00023136"/>
    </source>
</evidence>
<dbReference type="PANTHER" id="PTHR10877:SF183">
    <property type="entry name" value="AT14535P-RELATED"/>
    <property type="match status" value="1"/>
</dbReference>
<name>A0A7S0VMJ9_9CRYP</name>
<organism evidence="8">
    <name type="scientific">Hemiselmis tepida</name>
    <dbReference type="NCBI Taxonomy" id="464990"/>
    <lineage>
        <taxon>Eukaryota</taxon>
        <taxon>Cryptophyceae</taxon>
        <taxon>Cryptomonadales</taxon>
        <taxon>Hemiselmidaceae</taxon>
        <taxon>Hemiselmis</taxon>
    </lineage>
</organism>
<reference evidence="8" key="1">
    <citation type="submission" date="2021-01" db="EMBL/GenBank/DDBJ databases">
        <authorList>
            <person name="Corre E."/>
            <person name="Pelletier E."/>
            <person name="Niang G."/>
            <person name="Scheremetjew M."/>
            <person name="Finn R."/>
            <person name="Kale V."/>
            <person name="Holt S."/>
            <person name="Cochrane G."/>
            <person name="Meng A."/>
            <person name="Brown T."/>
            <person name="Cohen L."/>
        </authorList>
    </citation>
    <scope>NUCLEOTIDE SEQUENCE</scope>
    <source>
        <strain evidence="8">CCMP443</strain>
    </source>
</reference>
<feature type="domain" description="Polycystin cation channel PKD1/PKD2" evidence="7">
    <location>
        <begin position="1299"/>
        <end position="1450"/>
    </location>
</feature>
<feature type="region of interest" description="Disordered" evidence="5">
    <location>
        <begin position="14"/>
        <end position="47"/>
    </location>
</feature>
<comment type="subcellular location">
    <subcellularLocation>
        <location evidence="1">Membrane</location>
        <topology evidence="1">Multi-pass membrane protein</topology>
    </subcellularLocation>
</comment>
<dbReference type="Pfam" id="PF08016">
    <property type="entry name" value="PKD_channel"/>
    <property type="match status" value="1"/>
</dbReference>
<dbReference type="InterPro" id="IPR013122">
    <property type="entry name" value="PKD1_2_channel"/>
</dbReference>